<name>A0A922I7J8_DERFA</name>
<keyword evidence="1" id="KW-0472">Membrane</keyword>
<reference evidence="2" key="2">
    <citation type="journal article" date="2022" name="Res Sq">
        <title>Comparative Genomics Reveals Insights into the Divergent Evolution of Astigmatic Mites and Household Pest Adaptations.</title>
        <authorList>
            <person name="Xiong Q."/>
            <person name="Wan A.T.-Y."/>
            <person name="Liu X.-Y."/>
            <person name="Fung C.S.-H."/>
            <person name="Xiao X."/>
            <person name="Malainual N."/>
            <person name="Hou J."/>
            <person name="Wang L."/>
            <person name="Wang M."/>
            <person name="Yang K."/>
            <person name="Cui Y."/>
            <person name="Leung E."/>
            <person name="Nong W."/>
            <person name="Shin S.-K."/>
            <person name="Au S."/>
            <person name="Jeong K.Y."/>
            <person name="Chew F.T."/>
            <person name="Hui J."/>
            <person name="Leung T.F."/>
            <person name="Tungtrongchitr A."/>
            <person name="Zhong N."/>
            <person name="Liu Z."/>
            <person name="Tsui S."/>
        </authorList>
    </citation>
    <scope>NUCLEOTIDE SEQUENCE</scope>
    <source>
        <strain evidence="2">Derf</strain>
        <tissue evidence="2">Whole organism</tissue>
    </source>
</reference>
<dbReference type="AlphaFoldDB" id="A0A922I7J8"/>
<comment type="caution">
    <text evidence="2">The sequence shown here is derived from an EMBL/GenBank/DDBJ whole genome shotgun (WGS) entry which is preliminary data.</text>
</comment>
<dbReference type="Proteomes" id="UP000790347">
    <property type="component" value="Unassembled WGS sequence"/>
</dbReference>
<sequence>MWFKYNLIFFVNKNHILNINVQIFFCFLFYIHFIITLAAFKRLLCNTYSVMDCKIGIVGVCASLRPRKPEKKYKTRPKKSLSIIRDDHKQYIA</sequence>
<reference evidence="2" key="1">
    <citation type="submission" date="2013-05" db="EMBL/GenBank/DDBJ databases">
        <authorList>
            <person name="Yim A.K.Y."/>
            <person name="Chan T.F."/>
            <person name="Ji K.M."/>
            <person name="Liu X.Y."/>
            <person name="Zhou J.W."/>
            <person name="Li R.Q."/>
            <person name="Yang K.Y."/>
            <person name="Li J."/>
            <person name="Li M."/>
            <person name="Law P.T.W."/>
            <person name="Wu Y.L."/>
            <person name="Cai Z.L."/>
            <person name="Qin H."/>
            <person name="Bao Y."/>
            <person name="Leung R.K.K."/>
            <person name="Ng P.K.S."/>
            <person name="Zou J."/>
            <person name="Zhong X.J."/>
            <person name="Ran P.X."/>
            <person name="Zhong N.S."/>
            <person name="Liu Z.G."/>
            <person name="Tsui S.K.W."/>
        </authorList>
    </citation>
    <scope>NUCLEOTIDE SEQUENCE</scope>
    <source>
        <strain evidence="2">Derf</strain>
        <tissue evidence="2">Whole organism</tissue>
    </source>
</reference>
<feature type="transmembrane region" description="Helical" evidence="1">
    <location>
        <begin position="21"/>
        <end position="40"/>
    </location>
</feature>
<protein>
    <submittedName>
        <fullName evidence="2">Uncharacterized protein</fullName>
    </submittedName>
</protein>
<dbReference type="EMBL" id="ASGP02000002">
    <property type="protein sequence ID" value="KAH9522763.1"/>
    <property type="molecule type" value="Genomic_DNA"/>
</dbReference>
<keyword evidence="1" id="KW-0812">Transmembrane</keyword>
<evidence type="ECO:0000256" key="1">
    <source>
        <dbReference type="SAM" id="Phobius"/>
    </source>
</evidence>
<accession>A0A922I7J8</accession>
<keyword evidence="3" id="KW-1185">Reference proteome</keyword>
<evidence type="ECO:0000313" key="2">
    <source>
        <dbReference type="EMBL" id="KAH9522763.1"/>
    </source>
</evidence>
<gene>
    <name evidence="2" type="ORF">DERF_006322</name>
</gene>
<keyword evidence="1" id="KW-1133">Transmembrane helix</keyword>
<organism evidence="2 3">
    <name type="scientific">Dermatophagoides farinae</name>
    <name type="common">American house dust mite</name>
    <dbReference type="NCBI Taxonomy" id="6954"/>
    <lineage>
        <taxon>Eukaryota</taxon>
        <taxon>Metazoa</taxon>
        <taxon>Ecdysozoa</taxon>
        <taxon>Arthropoda</taxon>
        <taxon>Chelicerata</taxon>
        <taxon>Arachnida</taxon>
        <taxon>Acari</taxon>
        <taxon>Acariformes</taxon>
        <taxon>Sarcoptiformes</taxon>
        <taxon>Astigmata</taxon>
        <taxon>Psoroptidia</taxon>
        <taxon>Analgoidea</taxon>
        <taxon>Pyroglyphidae</taxon>
        <taxon>Dermatophagoidinae</taxon>
        <taxon>Dermatophagoides</taxon>
    </lineage>
</organism>
<proteinExistence type="predicted"/>
<evidence type="ECO:0000313" key="3">
    <source>
        <dbReference type="Proteomes" id="UP000790347"/>
    </source>
</evidence>